<evidence type="ECO:0000313" key="2">
    <source>
        <dbReference type="EMBL" id="MEX6632012.1"/>
    </source>
</evidence>
<dbReference type="EMBL" id="JBEHZE010000001">
    <property type="protein sequence ID" value="MEX6632012.1"/>
    <property type="molecule type" value="Genomic_DNA"/>
</dbReference>
<proteinExistence type="predicted"/>
<name>A0ABV3Z3S4_9PROT</name>
<organism evidence="2 3">
    <name type="scientific">Hyphococcus lacteus</name>
    <dbReference type="NCBI Taxonomy" id="3143536"/>
    <lineage>
        <taxon>Bacteria</taxon>
        <taxon>Pseudomonadati</taxon>
        <taxon>Pseudomonadota</taxon>
        <taxon>Alphaproteobacteria</taxon>
        <taxon>Parvularculales</taxon>
        <taxon>Parvularculaceae</taxon>
        <taxon>Hyphococcus</taxon>
    </lineage>
</organism>
<protein>
    <submittedName>
        <fullName evidence="2">Head GIN domain-containing protein</fullName>
    </submittedName>
</protein>
<evidence type="ECO:0000313" key="3">
    <source>
        <dbReference type="Proteomes" id="UP001560685"/>
    </source>
</evidence>
<dbReference type="Gene3D" id="2.160.20.120">
    <property type="match status" value="2"/>
</dbReference>
<sequence length="231" mass="24492">MRIILGILIGLLLAIGVGIGAAYYAFGELRHIEDRDKTQDITRVFELSEFDAIDIRGVFEFDINVGEGYSVAISGSETALDRLEADVVNGALALDQVRITSGGKRKWRDVGMTATITVPKLSRLEVSGISDGSIVGIDADSFTVDVSGISSLNLRGRCGELEARLSGLGDLDAEELRCENADLAVSGLGEASIYASESVNAAVNGLGSVEIYGDPTTVQKQTSFLSDITVR</sequence>
<dbReference type="Proteomes" id="UP001560685">
    <property type="component" value="Unassembled WGS sequence"/>
</dbReference>
<gene>
    <name evidence="2" type="ORF">ABFZ84_00475</name>
</gene>
<reference evidence="2 3" key="1">
    <citation type="submission" date="2024-05" db="EMBL/GenBank/DDBJ databases">
        <title>Three bacterial strains, DH-69, EH-24, and ECK-19 isolated from coastal sediments.</title>
        <authorList>
            <person name="Ye Y.-Q."/>
            <person name="Du Z.-J."/>
        </authorList>
    </citation>
    <scope>NUCLEOTIDE SEQUENCE [LARGE SCALE GENOMIC DNA]</scope>
    <source>
        <strain evidence="2 3">ECK-19</strain>
    </source>
</reference>
<feature type="domain" description="Putative auto-transporter adhesin head GIN" evidence="1">
    <location>
        <begin position="49"/>
        <end position="215"/>
    </location>
</feature>
<evidence type="ECO:0000259" key="1">
    <source>
        <dbReference type="Pfam" id="PF10988"/>
    </source>
</evidence>
<dbReference type="PANTHER" id="PTHR39200:SF1">
    <property type="entry name" value="AUTO-TRANSPORTER ADHESIN HEAD GIN DOMAIN-CONTAINING PROTEIN-RELATED"/>
    <property type="match status" value="1"/>
</dbReference>
<keyword evidence="3" id="KW-1185">Reference proteome</keyword>
<dbReference type="PANTHER" id="PTHR39200">
    <property type="entry name" value="HYPOTHETICAL EXPORTED PROTEIN"/>
    <property type="match status" value="1"/>
</dbReference>
<comment type="caution">
    <text evidence="2">The sequence shown here is derived from an EMBL/GenBank/DDBJ whole genome shotgun (WGS) entry which is preliminary data.</text>
</comment>
<dbReference type="InterPro" id="IPR021255">
    <property type="entry name" value="DUF2807"/>
</dbReference>
<dbReference type="Pfam" id="PF10988">
    <property type="entry name" value="DUF2807"/>
    <property type="match status" value="1"/>
</dbReference>
<dbReference type="RefSeq" id="WP_369311671.1">
    <property type="nucleotide sequence ID" value="NZ_JBEHZE010000001.1"/>
</dbReference>
<accession>A0ABV3Z3S4</accession>